<organism evidence="8 9">
    <name type="scientific">Dothidotthia symphoricarpi CBS 119687</name>
    <dbReference type="NCBI Taxonomy" id="1392245"/>
    <lineage>
        <taxon>Eukaryota</taxon>
        <taxon>Fungi</taxon>
        <taxon>Dikarya</taxon>
        <taxon>Ascomycota</taxon>
        <taxon>Pezizomycotina</taxon>
        <taxon>Dothideomycetes</taxon>
        <taxon>Pleosporomycetidae</taxon>
        <taxon>Pleosporales</taxon>
        <taxon>Dothidotthiaceae</taxon>
        <taxon>Dothidotthia</taxon>
    </lineage>
</organism>
<evidence type="ECO:0000259" key="7">
    <source>
        <dbReference type="SMART" id="SM01155"/>
    </source>
</evidence>
<evidence type="ECO:0000256" key="6">
    <source>
        <dbReference type="SAM" id="MobiDB-lite"/>
    </source>
</evidence>
<keyword evidence="2" id="KW-0496">Mitochondrion</keyword>
<dbReference type="EMBL" id="ML977512">
    <property type="protein sequence ID" value="KAF2126772.1"/>
    <property type="molecule type" value="Genomic_DNA"/>
</dbReference>
<dbReference type="OrthoDB" id="5364404at2759"/>
<dbReference type="GO" id="GO:0005739">
    <property type="term" value="C:mitochondrion"/>
    <property type="evidence" value="ECO:0007669"/>
    <property type="project" value="UniProtKB-SubCell"/>
</dbReference>
<feature type="coiled-coil region" evidence="5">
    <location>
        <begin position="160"/>
        <end position="187"/>
    </location>
</feature>
<proteinExistence type="inferred from homology"/>
<dbReference type="AlphaFoldDB" id="A0A6A6A441"/>
<dbReference type="InterPro" id="IPR013177">
    <property type="entry name" value="Ribosomal_mS38_C"/>
</dbReference>
<evidence type="ECO:0000256" key="5">
    <source>
        <dbReference type="SAM" id="Coils"/>
    </source>
</evidence>
<feature type="region of interest" description="Disordered" evidence="6">
    <location>
        <begin position="30"/>
        <end position="66"/>
    </location>
</feature>
<reference evidence="8" key="1">
    <citation type="journal article" date="2020" name="Stud. Mycol.">
        <title>101 Dothideomycetes genomes: a test case for predicting lifestyles and emergence of pathogens.</title>
        <authorList>
            <person name="Haridas S."/>
            <person name="Albert R."/>
            <person name="Binder M."/>
            <person name="Bloem J."/>
            <person name="Labutti K."/>
            <person name="Salamov A."/>
            <person name="Andreopoulos B."/>
            <person name="Baker S."/>
            <person name="Barry K."/>
            <person name="Bills G."/>
            <person name="Bluhm B."/>
            <person name="Cannon C."/>
            <person name="Castanera R."/>
            <person name="Culley D."/>
            <person name="Daum C."/>
            <person name="Ezra D."/>
            <person name="Gonzalez J."/>
            <person name="Henrissat B."/>
            <person name="Kuo A."/>
            <person name="Liang C."/>
            <person name="Lipzen A."/>
            <person name="Lutzoni F."/>
            <person name="Magnuson J."/>
            <person name="Mondo S."/>
            <person name="Nolan M."/>
            <person name="Ohm R."/>
            <person name="Pangilinan J."/>
            <person name="Park H.-J."/>
            <person name="Ramirez L."/>
            <person name="Alfaro M."/>
            <person name="Sun H."/>
            <person name="Tritt A."/>
            <person name="Yoshinaga Y."/>
            <person name="Zwiers L.-H."/>
            <person name="Turgeon B."/>
            <person name="Goodwin S."/>
            <person name="Spatafora J."/>
            <person name="Crous P."/>
            <person name="Grigoriev I."/>
        </authorList>
    </citation>
    <scope>NUCLEOTIDE SEQUENCE</scope>
    <source>
        <strain evidence="8">CBS 119687</strain>
    </source>
</reference>
<evidence type="ECO:0000313" key="8">
    <source>
        <dbReference type="EMBL" id="KAF2126772.1"/>
    </source>
</evidence>
<evidence type="ECO:0000256" key="2">
    <source>
        <dbReference type="ARBA" id="ARBA00023128"/>
    </source>
</evidence>
<comment type="similarity">
    <text evidence="3">Belongs to the mitochondrion-specific ribosomal protein mS38 family.</text>
</comment>
<keyword evidence="9" id="KW-1185">Reference proteome</keyword>
<evidence type="ECO:0000256" key="3">
    <source>
        <dbReference type="ARBA" id="ARBA00035647"/>
    </source>
</evidence>
<dbReference type="Pfam" id="PF08213">
    <property type="entry name" value="COX24_C"/>
    <property type="match status" value="1"/>
</dbReference>
<dbReference type="Proteomes" id="UP000799771">
    <property type="component" value="Unassembled WGS sequence"/>
</dbReference>
<gene>
    <name evidence="8" type="ORF">P153DRAFT_296984</name>
</gene>
<evidence type="ECO:0000313" key="9">
    <source>
        <dbReference type="Proteomes" id="UP000799771"/>
    </source>
</evidence>
<feature type="domain" description="Ribosomal protein mS38 C-terminal" evidence="7">
    <location>
        <begin position="271"/>
        <end position="304"/>
    </location>
</feature>
<dbReference type="GeneID" id="54404560"/>
<accession>A0A6A6A441</accession>
<dbReference type="SMART" id="SM01155">
    <property type="entry name" value="DUF1713"/>
    <property type="match status" value="1"/>
</dbReference>
<keyword evidence="5" id="KW-0175">Coiled coil</keyword>
<dbReference type="RefSeq" id="XP_033521164.1">
    <property type="nucleotide sequence ID" value="XM_033664128.1"/>
</dbReference>
<comment type="subcellular location">
    <subcellularLocation>
        <location evidence="1">Mitochondrion</location>
    </subcellularLocation>
</comment>
<protein>
    <recommendedName>
        <fullName evidence="4">Small ribosomal subunit protein mS38</fullName>
    </recommendedName>
</protein>
<sequence length="305" mass="34673">MFSPAIGRVVRSTTSLSAAPASALNRAVLNTAQQPFIPPRQQRRLSSSKPSTPPDNKKKRVDEQELGARKLHSAAKRAEKQSKAKDVSTAAETPAVAFNLPYVRPTDHLHEHEVKLSSFFSLHRPISIQHSWPEPTSTAEFDALFDNVAQHSTRSIQRTKRTLTEFIDRLTAKVDAAEEQAADAQQASIEVYHLDTAMPTQESVESWASRLLPFRPPPPPNPSNALAAEPELYAQNAEEMADAINQRITEVMLPERPTFREHVRRRRGGMFLISVKRQRKLKMKKHKYKKLMKRTRLLRRKLDRL</sequence>
<dbReference type="PANTHER" id="PTHR32035:SF3">
    <property type="entry name" value="SMALL RIBOSOMAL SUBUNIT PROTEIN MS38"/>
    <property type="match status" value="1"/>
</dbReference>
<dbReference type="PANTHER" id="PTHR32035">
    <property type="entry name" value="AURORA KINASE A-INTERACTING PROTEIN"/>
    <property type="match status" value="1"/>
</dbReference>
<evidence type="ECO:0000256" key="4">
    <source>
        <dbReference type="ARBA" id="ARBA00035682"/>
    </source>
</evidence>
<name>A0A6A6A441_9PLEO</name>
<evidence type="ECO:0000256" key="1">
    <source>
        <dbReference type="ARBA" id="ARBA00004173"/>
    </source>
</evidence>